<keyword evidence="3 5" id="KW-0408">Iron</keyword>
<feature type="domain" description="Cytochrome c" evidence="6">
    <location>
        <begin position="316"/>
        <end position="406"/>
    </location>
</feature>
<gene>
    <name evidence="7" type="ORF">GCM10008066_22420</name>
</gene>
<evidence type="ECO:0000256" key="1">
    <source>
        <dbReference type="ARBA" id="ARBA00022617"/>
    </source>
</evidence>
<evidence type="ECO:0000256" key="4">
    <source>
        <dbReference type="PIRSR" id="PIRSR000018-50"/>
    </source>
</evidence>
<keyword evidence="1 4" id="KW-0349">Heme</keyword>
<dbReference type="PANTHER" id="PTHR35008">
    <property type="entry name" value="BLL4482 PROTEIN-RELATED"/>
    <property type="match status" value="1"/>
</dbReference>
<dbReference type="EMBL" id="BMDI01000002">
    <property type="protein sequence ID" value="GGI20116.1"/>
    <property type="molecule type" value="Genomic_DNA"/>
</dbReference>
<dbReference type="Proteomes" id="UP000642180">
    <property type="component" value="Unassembled WGS sequence"/>
</dbReference>
<evidence type="ECO:0000256" key="3">
    <source>
        <dbReference type="ARBA" id="ARBA00023004"/>
    </source>
</evidence>
<feature type="binding site" description="axial binding residue" evidence="5">
    <location>
        <position position="208"/>
    </location>
    <ligand>
        <name>heme c</name>
        <dbReference type="ChEBI" id="CHEBI:61717"/>
        <label>2</label>
    </ligand>
    <ligandPart>
        <name>Fe</name>
        <dbReference type="ChEBI" id="CHEBI:18248"/>
    </ligandPart>
</feature>
<proteinExistence type="predicted"/>
<evidence type="ECO:0000259" key="6">
    <source>
        <dbReference type="PROSITE" id="PS51007"/>
    </source>
</evidence>
<feature type="binding site" description="covalent" evidence="4">
    <location>
        <position position="329"/>
    </location>
    <ligand>
        <name>heme c</name>
        <dbReference type="ChEBI" id="CHEBI:61717"/>
        <label>3</label>
    </ligand>
</feature>
<comment type="caution">
    <text evidence="7">The sequence shown here is derived from an EMBL/GenBank/DDBJ whole genome shotgun (WGS) entry which is preliminary data.</text>
</comment>
<dbReference type="InterPro" id="IPR051459">
    <property type="entry name" value="Cytochrome_c-type_DH"/>
</dbReference>
<evidence type="ECO:0000256" key="2">
    <source>
        <dbReference type="ARBA" id="ARBA00022723"/>
    </source>
</evidence>
<sequence>MKLFILRVGCVLLLLLLALSAWLFVTHRNPDLDQPAVPVADVQQQIRQGAYLARIGNCMSCHTARGGAHYAGGRAIPTPFGNIYASNLTPDHETGIGNWNEDDFWRAMHDGRSKDGRLLYPAFPYPNYTHVSRADSDALFAYLQTLPPVSQENRTHELRAPYNNRLLLYAWRALYFRPGTFVADDKQSFAWNRGAYLTQGLGHCAACHSPRTMWGGVTEKAALSGGLIPSLNWYAPALNSGDASLGQWETEDIVAFLQHGVTDTRSVTGPMAEVVANSLQHMKQDDLTSIATYLKSLPATKSVSPSERLRPDEKQAIIASGARLYEHHCASCHQSSGVGVASIYPALAGNGAVTADPAVNPIRLVLHGGFAPSTQGNPRPYGMPPFGQNMTDEEIAAVVTYIRNAWGNQASAVSAHDVNQHRSQEGL</sequence>
<dbReference type="AlphaFoldDB" id="A0A8J3F3F2"/>
<keyword evidence="2 5" id="KW-0479">Metal-binding</keyword>
<feature type="binding site" description="covalent" evidence="4">
    <location>
        <position position="207"/>
    </location>
    <ligand>
        <name>heme c</name>
        <dbReference type="ChEBI" id="CHEBI:61717"/>
        <label>2</label>
    </ligand>
</feature>
<dbReference type="InterPro" id="IPR014353">
    <property type="entry name" value="Membr-bd_ADH_cyt_c"/>
</dbReference>
<dbReference type="InterPro" id="IPR009056">
    <property type="entry name" value="Cyt_c-like_dom"/>
</dbReference>
<feature type="binding site" description="covalent" evidence="4">
    <location>
        <position position="204"/>
    </location>
    <ligand>
        <name>heme c</name>
        <dbReference type="ChEBI" id="CHEBI:61717"/>
        <label>2</label>
    </ligand>
</feature>
<dbReference type="PROSITE" id="PS51007">
    <property type="entry name" value="CYTC"/>
    <property type="match status" value="3"/>
</dbReference>
<protein>
    <submittedName>
        <fullName evidence="7">Cytochrome c</fullName>
    </submittedName>
</protein>
<dbReference type="GO" id="GO:0009055">
    <property type="term" value="F:electron transfer activity"/>
    <property type="evidence" value="ECO:0007669"/>
    <property type="project" value="InterPro"/>
</dbReference>
<dbReference type="RefSeq" id="WP_188381439.1">
    <property type="nucleotide sequence ID" value="NZ_BMDI01000002.1"/>
</dbReference>
<dbReference type="SUPFAM" id="SSF46626">
    <property type="entry name" value="Cytochrome c"/>
    <property type="match status" value="3"/>
</dbReference>
<name>A0A8J3F3F2_9BURK</name>
<reference evidence="8" key="1">
    <citation type="journal article" date="2019" name="Int. J. Syst. Evol. Microbiol.">
        <title>The Global Catalogue of Microorganisms (GCM) 10K type strain sequencing project: providing services to taxonomists for standard genome sequencing and annotation.</title>
        <authorList>
            <consortium name="The Broad Institute Genomics Platform"/>
            <consortium name="The Broad Institute Genome Sequencing Center for Infectious Disease"/>
            <person name="Wu L."/>
            <person name="Ma J."/>
        </authorList>
    </citation>
    <scope>NUCLEOTIDE SEQUENCE [LARGE SCALE GENOMIC DNA]</scope>
    <source>
        <strain evidence="8">CCM 2767</strain>
    </source>
</reference>
<keyword evidence="8" id="KW-1185">Reference proteome</keyword>
<feature type="domain" description="Cytochrome c" evidence="6">
    <location>
        <begin position="180"/>
        <end position="298"/>
    </location>
</feature>
<accession>A0A8J3F3F2</accession>
<feature type="binding site" description="covalent" evidence="4">
    <location>
        <position position="58"/>
    </location>
    <ligand>
        <name>heme c</name>
        <dbReference type="ChEBI" id="CHEBI:61717"/>
        <label>1</label>
    </ligand>
</feature>
<feature type="domain" description="Cytochrome c" evidence="6">
    <location>
        <begin position="44"/>
        <end position="147"/>
    </location>
</feature>
<dbReference type="PANTHER" id="PTHR35008:SF4">
    <property type="entry name" value="BLL4482 PROTEIN"/>
    <property type="match status" value="1"/>
</dbReference>
<feature type="binding site" description="axial binding residue" evidence="5">
    <location>
        <position position="333"/>
    </location>
    <ligand>
        <name>heme c</name>
        <dbReference type="ChEBI" id="CHEBI:61717"/>
        <label>3</label>
    </ligand>
    <ligandPart>
        <name>Fe</name>
        <dbReference type="ChEBI" id="CHEBI:18248"/>
    </ligandPart>
</feature>
<organism evidence="7 8">
    <name type="scientific">Oxalicibacterium faecigallinarum</name>
    <dbReference type="NCBI Taxonomy" id="573741"/>
    <lineage>
        <taxon>Bacteria</taxon>
        <taxon>Pseudomonadati</taxon>
        <taxon>Pseudomonadota</taxon>
        <taxon>Betaproteobacteria</taxon>
        <taxon>Burkholderiales</taxon>
        <taxon>Oxalobacteraceae</taxon>
        <taxon>Oxalicibacterium</taxon>
    </lineage>
</organism>
<dbReference type="GO" id="GO:0016614">
    <property type="term" value="F:oxidoreductase activity, acting on CH-OH group of donors"/>
    <property type="evidence" value="ECO:0007669"/>
    <property type="project" value="InterPro"/>
</dbReference>
<dbReference type="Pfam" id="PF00034">
    <property type="entry name" value="Cytochrom_C"/>
    <property type="match status" value="2"/>
</dbReference>
<evidence type="ECO:0000256" key="5">
    <source>
        <dbReference type="PIRSR" id="PIRSR000018-51"/>
    </source>
</evidence>
<evidence type="ECO:0000313" key="7">
    <source>
        <dbReference type="EMBL" id="GGI20116.1"/>
    </source>
</evidence>
<feature type="binding site" description="covalent" evidence="4">
    <location>
        <position position="332"/>
    </location>
    <ligand>
        <name>heme c</name>
        <dbReference type="ChEBI" id="CHEBI:61717"/>
        <label>3</label>
    </ligand>
</feature>
<evidence type="ECO:0000313" key="8">
    <source>
        <dbReference type="Proteomes" id="UP000642180"/>
    </source>
</evidence>
<dbReference type="PIRSF" id="PIRSF000018">
    <property type="entry name" value="Mb_ADH_cyt_c"/>
    <property type="match status" value="1"/>
</dbReference>
<dbReference type="Gene3D" id="1.10.760.10">
    <property type="entry name" value="Cytochrome c-like domain"/>
    <property type="match status" value="3"/>
</dbReference>
<dbReference type="InterPro" id="IPR036909">
    <property type="entry name" value="Cyt_c-like_dom_sf"/>
</dbReference>
<feature type="binding site" description="covalent" evidence="4">
    <location>
        <position position="61"/>
    </location>
    <ligand>
        <name>heme c</name>
        <dbReference type="ChEBI" id="CHEBI:61717"/>
        <label>1</label>
    </ligand>
</feature>
<feature type="binding site" description="axial binding residue" evidence="5">
    <location>
        <position position="62"/>
    </location>
    <ligand>
        <name>heme c</name>
        <dbReference type="ChEBI" id="CHEBI:61717"/>
        <label>1</label>
    </ligand>
    <ligandPart>
        <name>Fe</name>
        <dbReference type="ChEBI" id="CHEBI:18248"/>
    </ligandPart>
</feature>
<comment type="cofactor">
    <cofactor evidence="4">
        <name>heme c</name>
        <dbReference type="ChEBI" id="CHEBI:61717"/>
    </cofactor>
    <text evidence="4">Binds 3 heme c groups covalently per subunit.</text>
</comment>
<dbReference type="GO" id="GO:0016020">
    <property type="term" value="C:membrane"/>
    <property type="evidence" value="ECO:0007669"/>
    <property type="project" value="InterPro"/>
</dbReference>
<dbReference type="GO" id="GO:0020037">
    <property type="term" value="F:heme binding"/>
    <property type="evidence" value="ECO:0007669"/>
    <property type="project" value="InterPro"/>
</dbReference>
<dbReference type="GO" id="GO:0005506">
    <property type="term" value="F:iron ion binding"/>
    <property type="evidence" value="ECO:0007669"/>
    <property type="project" value="InterPro"/>
</dbReference>